<accession>A0A179DIW8</accession>
<dbReference type="FunFam" id="3.20.20.70:FF:000016">
    <property type="entry name" value="Triosephosphate isomerase"/>
    <property type="match status" value="1"/>
</dbReference>
<comment type="subcellular location">
    <subcellularLocation>
        <location evidence="7 8">Cytoplasm</location>
    </subcellularLocation>
</comment>
<dbReference type="PROSITE" id="PS00171">
    <property type="entry name" value="TIM_1"/>
    <property type="match status" value="1"/>
</dbReference>
<keyword evidence="4 7" id="KW-0963">Cytoplasm</keyword>
<dbReference type="GO" id="GO:0005829">
    <property type="term" value="C:cytosol"/>
    <property type="evidence" value="ECO:0007669"/>
    <property type="project" value="TreeGrafter"/>
</dbReference>
<keyword evidence="6 7" id="KW-0413">Isomerase</keyword>
<dbReference type="GO" id="GO:0004807">
    <property type="term" value="F:triose-phosphate isomerase activity"/>
    <property type="evidence" value="ECO:0007669"/>
    <property type="project" value="UniProtKB-UniRule"/>
</dbReference>
<dbReference type="HAMAP" id="MF_00147_B">
    <property type="entry name" value="TIM_B"/>
    <property type="match status" value="1"/>
</dbReference>
<reference evidence="9 10" key="1">
    <citation type="submission" date="2016-04" db="EMBL/GenBank/DDBJ databases">
        <authorList>
            <person name="Evans L.H."/>
            <person name="Alamgir A."/>
            <person name="Owens N."/>
            <person name="Weber N.D."/>
            <person name="Virtaneva K."/>
            <person name="Barbian K."/>
            <person name="Babar A."/>
            <person name="Rosenke K."/>
        </authorList>
    </citation>
    <scope>NUCLEOTIDE SEQUENCE [LARGE SCALE GENOMIC DNA]</scope>
    <source>
        <strain evidence="9 10">CCM 8644</strain>
    </source>
</reference>
<evidence type="ECO:0000256" key="4">
    <source>
        <dbReference type="ARBA" id="ARBA00022490"/>
    </source>
</evidence>
<dbReference type="EMBL" id="LWHJ01000022">
    <property type="protein sequence ID" value="OAQ40878.1"/>
    <property type="molecule type" value="Genomic_DNA"/>
</dbReference>
<comment type="similarity">
    <text evidence="2 7 8">Belongs to the triosephosphate isomerase family.</text>
</comment>
<comment type="subunit">
    <text evidence="7 8">Homodimer.</text>
</comment>
<dbReference type="PANTHER" id="PTHR21139">
    <property type="entry name" value="TRIOSEPHOSPHATE ISOMERASE"/>
    <property type="match status" value="1"/>
</dbReference>
<dbReference type="InterPro" id="IPR022896">
    <property type="entry name" value="TrioseP_Isoase_bac/euk"/>
</dbReference>
<dbReference type="EC" id="5.3.1.1" evidence="7 8"/>
<evidence type="ECO:0000313" key="10">
    <source>
        <dbReference type="Proteomes" id="UP000078459"/>
    </source>
</evidence>
<feature type="binding site" evidence="7">
    <location>
        <begin position="237"/>
        <end position="238"/>
    </location>
    <ligand>
        <name>substrate</name>
    </ligand>
</feature>
<dbReference type="UniPathway" id="UPA00109">
    <property type="reaction ID" value="UER00189"/>
</dbReference>
<proteinExistence type="inferred from homology"/>
<dbReference type="Pfam" id="PF00121">
    <property type="entry name" value="TIM"/>
    <property type="match status" value="1"/>
</dbReference>
<dbReference type="Gene3D" id="3.20.20.70">
    <property type="entry name" value="Aldolase class I"/>
    <property type="match status" value="1"/>
</dbReference>
<dbReference type="UniPathway" id="UPA00138"/>
<keyword evidence="3 7" id="KW-0312">Gluconeogenesis</keyword>
<evidence type="ECO:0000256" key="2">
    <source>
        <dbReference type="ARBA" id="ARBA00007422"/>
    </source>
</evidence>
<comment type="function">
    <text evidence="7">Involved in the gluconeogenesis. Catalyzes stereospecifically the conversion of dihydroxyacetone phosphate (DHAP) to D-glyceraldehyde-3-phosphate (G3P).</text>
</comment>
<evidence type="ECO:0000256" key="5">
    <source>
        <dbReference type="ARBA" id="ARBA00023152"/>
    </source>
</evidence>
<dbReference type="AlphaFoldDB" id="A0A179DIW8"/>
<dbReference type="PROSITE" id="PS51440">
    <property type="entry name" value="TIM_2"/>
    <property type="match status" value="1"/>
</dbReference>
<dbReference type="GO" id="GO:0019563">
    <property type="term" value="P:glycerol catabolic process"/>
    <property type="evidence" value="ECO:0007669"/>
    <property type="project" value="TreeGrafter"/>
</dbReference>
<feature type="binding site" evidence="7">
    <location>
        <position position="216"/>
    </location>
    <ligand>
        <name>substrate</name>
    </ligand>
</feature>
<evidence type="ECO:0000256" key="7">
    <source>
        <dbReference type="HAMAP-Rule" id="MF_00147"/>
    </source>
</evidence>
<dbReference type="InterPro" id="IPR000652">
    <property type="entry name" value="Triosephosphate_isomerase"/>
</dbReference>
<dbReference type="GO" id="GO:0006094">
    <property type="term" value="P:gluconeogenesis"/>
    <property type="evidence" value="ECO:0007669"/>
    <property type="project" value="UniProtKB-UniRule"/>
</dbReference>
<dbReference type="RefSeq" id="WP_068822120.1">
    <property type="nucleotide sequence ID" value="NZ_LWHJ01000022.1"/>
</dbReference>
<dbReference type="InterPro" id="IPR013785">
    <property type="entry name" value="Aldolase_TIM"/>
</dbReference>
<dbReference type="GO" id="GO:0006096">
    <property type="term" value="P:glycolytic process"/>
    <property type="evidence" value="ECO:0007669"/>
    <property type="project" value="UniProtKB-UniRule"/>
</dbReference>
<gene>
    <name evidence="7" type="primary">tpiA</name>
    <name evidence="9" type="ORF">A5893_07325</name>
</gene>
<reference evidence="9 10" key="2">
    <citation type="submission" date="2016-06" db="EMBL/GenBank/DDBJ databases">
        <title>Pedobacter psychrophilus sp. nov., isolated from Antarctic fragmentary rock.</title>
        <authorList>
            <person name="Svec P."/>
        </authorList>
    </citation>
    <scope>NUCLEOTIDE SEQUENCE [LARGE SCALE GENOMIC DNA]</scope>
    <source>
        <strain evidence="9 10">CCM 8644</strain>
    </source>
</reference>
<dbReference type="NCBIfam" id="TIGR00419">
    <property type="entry name" value="tim"/>
    <property type="match status" value="1"/>
</dbReference>
<keyword evidence="10" id="KW-1185">Reference proteome</keyword>
<dbReference type="InterPro" id="IPR020861">
    <property type="entry name" value="Triosephosphate_isomerase_AS"/>
</dbReference>
<evidence type="ECO:0000313" key="9">
    <source>
        <dbReference type="EMBL" id="OAQ40878.1"/>
    </source>
</evidence>
<comment type="pathway">
    <text evidence="7 8">Carbohydrate biosynthesis; gluconeogenesis.</text>
</comment>
<comment type="pathway">
    <text evidence="1 7 8">Carbohydrate degradation; glycolysis; D-glyceraldehyde 3-phosphate from glycerone phosphate: step 1/1.</text>
</comment>
<evidence type="ECO:0000256" key="3">
    <source>
        <dbReference type="ARBA" id="ARBA00022432"/>
    </source>
</evidence>
<evidence type="ECO:0000256" key="8">
    <source>
        <dbReference type="RuleBase" id="RU363013"/>
    </source>
</evidence>
<organism evidence="9 10">
    <name type="scientific">Pedobacter psychrophilus</name>
    <dbReference type="NCBI Taxonomy" id="1826909"/>
    <lineage>
        <taxon>Bacteria</taxon>
        <taxon>Pseudomonadati</taxon>
        <taxon>Bacteroidota</taxon>
        <taxon>Sphingobacteriia</taxon>
        <taxon>Sphingobacteriales</taxon>
        <taxon>Sphingobacteriaceae</taxon>
        <taxon>Pedobacter</taxon>
    </lineage>
</organism>
<keyword evidence="5 7" id="KW-0324">Glycolysis</keyword>
<evidence type="ECO:0000256" key="1">
    <source>
        <dbReference type="ARBA" id="ARBA00004680"/>
    </source>
</evidence>
<protein>
    <recommendedName>
        <fullName evidence="7 8">Triosephosphate isomerase</fullName>
        <shortName evidence="7">TIM</shortName>
        <shortName evidence="7">TPI</shortName>
        <ecNumber evidence="7 8">5.3.1.1</ecNumber>
    </recommendedName>
    <alternativeName>
        <fullName evidence="7">Triose-phosphate isomerase</fullName>
    </alternativeName>
</protein>
<evidence type="ECO:0000256" key="6">
    <source>
        <dbReference type="ARBA" id="ARBA00023235"/>
    </source>
</evidence>
<name>A0A179DIW8_9SPHI</name>
<dbReference type="CDD" id="cd00311">
    <property type="entry name" value="TIM"/>
    <property type="match status" value="1"/>
</dbReference>
<comment type="catalytic activity">
    <reaction evidence="7 8">
        <text>D-glyceraldehyde 3-phosphate = dihydroxyacetone phosphate</text>
        <dbReference type="Rhea" id="RHEA:18585"/>
        <dbReference type="ChEBI" id="CHEBI:57642"/>
        <dbReference type="ChEBI" id="CHEBI:59776"/>
        <dbReference type="EC" id="5.3.1.1"/>
    </reaction>
</comment>
<dbReference type="OrthoDB" id="9809429at2"/>
<dbReference type="Proteomes" id="UP000078459">
    <property type="component" value="Unassembled WGS sequence"/>
</dbReference>
<sequence>MRKKIVAGNWKMNKDFNEGVSLFSEVINMVNDEIIGNQQVVVCAPFIHLNSLFGLKKGYDKVSVGAQNSHQEESGAYTGEISAVMLKSINVEYVILGHSERRQYFGEDNALLAKKTDIALKHGLKPIFCIGETLSERESGEYFNIVKSQLAEGTFHLSPDEFSKLVIAYEPVWAIGTGVTASSAQAQEIHAFIRKEIAAKYGQSVADETTILYGGSCNPKNADELFSQADIDGGLIGGASLKSRDFVDIAKAFNSK</sequence>
<dbReference type="STRING" id="1826909.A5893_07325"/>
<dbReference type="PANTHER" id="PTHR21139:SF42">
    <property type="entry name" value="TRIOSEPHOSPHATE ISOMERASE"/>
    <property type="match status" value="1"/>
</dbReference>
<feature type="binding site" evidence="7">
    <location>
        <position position="176"/>
    </location>
    <ligand>
        <name>substrate</name>
    </ligand>
</feature>
<feature type="active site" description="Electrophile" evidence="7">
    <location>
        <position position="98"/>
    </location>
</feature>
<comment type="caution">
    <text evidence="9">The sequence shown here is derived from an EMBL/GenBank/DDBJ whole genome shotgun (WGS) entry which is preliminary data.</text>
</comment>
<feature type="active site" description="Proton acceptor" evidence="7">
    <location>
        <position position="170"/>
    </location>
</feature>
<dbReference type="SUPFAM" id="SSF51351">
    <property type="entry name" value="Triosephosphate isomerase (TIM)"/>
    <property type="match status" value="1"/>
</dbReference>
<feature type="binding site" evidence="7">
    <location>
        <begin position="9"/>
        <end position="11"/>
    </location>
    <ligand>
        <name>substrate</name>
    </ligand>
</feature>
<dbReference type="InterPro" id="IPR035990">
    <property type="entry name" value="TIM_sf"/>
</dbReference>
<dbReference type="GO" id="GO:0046166">
    <property type="term" value="P:glyceraldehyde-3-phosphate biosynthetic process"/>
    <property type="evidence" value="ECO:0007669"/>
    <property type="project" value="TreeGrafter"/>
</dbReference>